<dbReference type="EMBL" id="ACEA01000040">
    <property type="protein sequence ID" value="EEG23437.1"/>
    <property type="molecule type" value="Genomic_DNA"/>
</dbReference>
<evidence type="ECO:0000313" key="1">
    <source>
        <dbReference type="EMBL" id="EEG23437.1"/>
    </source>
</evidence>
<dbReference type="Proteomes" id="UP000005837">
    <property type="component" value="Unassembled WGS sequence"/>
</dbReference>
<proteinExistence type="predicted"/>
<dbReference type="HOGENOM" id="CLU_1501246_0_0_4"/>
<protein>
    <submittedName>
        <fullName evidence="1">Uncharacterized protein</fullName>
    </submittedName>
</protein>
<dbReference type="AlphaFoldDB" id="C0DWY3"/>
<comment type="caution">
    <text evidence="1">The sequence shown here is derived from an EMBL/GenBank/DDBJ whole genome shotgun (WGS) entry which is preliminary data.</text>
</comment>
<name>C0DWY3_EIKCO</name>
<gene>
    <name evidence="1" type="ORF">EIKCOROL_01887</name>
</gene>
<sequence length="179" mass="19380">MAGIDIKQNMHFLPQPIGMAFKAGEIAVEGKLADARLVQHHRRQIMLQLGLQGGRIRVFCQDFQQHKARHGKVSVFTLRPHAQAVDAVGAQGKAVVFGDGAFYQPFEPHGLSVALAVGIDIGGTMAAGRPQHIAPALARTTAATAISKHQDFLLLRLIELIEGLLLLADTFFVTHHLVS</sequence>
<organism evidence="1 2">
    <name type="scientific">Eikenella corrodens ATCC 23834</name>
    <dbReference type="NCBI Taxonomy" id="546274"/>
    <lineage>
        <taxon>Bacteria</taxon>
        <taxon>Pseudomonadati</taxon>
        <taxon>Pseudomonadota</taxon>
        <taxon>Betaproteobacteria</taxon>
        <taxon>Neisseriales</taxon>
        <taxon>Neisseriaceae</taxon>
        <taxon>Eikenella</taxon>
    </lineage>
</organism>
<accession>C0DWY3</accession>
<evidence type="ECO:0000313" key="2">
    <source>
        <dbReference type="Proteomes" id="UP000005837"/>
    </source>
</evidence>
<reference evidence="1 2" key="1">
    <citation type="submission" date="2009-01" db="EMBL/GenBank/DDBJ databases">
        <authorList>
            <person name="Fulton L."/>
            <person name="Clifton S."/>
            <person name="Chinwalla A.T."/>
            <person name="Mitreva M."/>
            <person name="Sodergren E."/>
            <person name="Weinstock G."/>
            <person name="Clifton S."/>
            <person name="Dooling D.J."/>
            <person name="Fulton B."/>
            <person name="Minx P."/>
            <person name="Pepin K.H."/>
            <person name="Johnson M."/>
            <person name="Bhonagiri V."/>
            <person name="Nash W.E."/>
            <person name="Mardis E.R."/>
            <person name="Wilson R.K."/>
        </authorList>
    </citation>
    <scope>NUCLEOTIDE SEQUENCE [LARGE SCALE GENOMIC DNA]</scope>
    <source>
        <strain evidence="1 2">ATCC 23834</strain>
    </source>
</reference>